<keyword evidence="6 7" id="KW-0472">Membrane</keyword>
<evidence type="ECO:0000256" key="2">
    <source>
        <dbReference type="ARBA" id="ARBA00022448"/>
    </source>
</evidence>
<feature type="transmembrane region" description="Helical" evidence="7">
    <location>
        <begin position="28"/>
        <end position="53"/>
    </location>
</feature>
<dbReference type="PANTHER" id="PTHR43744:SF8">
    <property type="entry name" value="SN-GLYCEROL-3-PHOSPHATE TRANSPORT SYSTEM PERMEASE PROTEIN UGPE"/>
    <property type="match status" value="1"/>
</dbReference>
<evidence type="ECO:0000256" key="4">
    <source>
        <dbReference type="ARBA" id="ARBA00022692"/>
    </source>
</evidence>
<evidence type="ECO:0000313" key="9">
    <source>
        <dbReference type="EMBL" id="MBR7832091.1"/>
    </source>
</evidence>
<keyword evidence="5 7" id="KW-1133">Transmembrane helix</keyword>
<feature type="transmembrane region" description="Helical" evidence="7">
    <location>
        <begin position="213"/>
        <end position="237"/>
    </location>
</feature>
<feature type="domain" description="ABC transmembrane type-1" evidence="8">
    <location>
        <begin position="89"/>
        <end position="280"/>
    </location>
</feature>
<dbReference type="CDD" id="cd06261">
    <property type="entry name" value="TM_PBP2"/>
    <property type="match status" value="1"/>
</dbReference>
<reference evidence="9" key="1">
    <citation type="submission" date="2021-04" db="EMBL/GenBank/DDBJ databases">
        <title>Genome based classification of Actinospica acidithermotolerans sp. nov., an actinobacterium isolated from an Indonesian hot spring.</title>
        <authorList>
            <person name="Kusuma A.B."/>
            <person name="Putra K.E."/>
            <person name="Nafisah S."/>
            <person name="Loh J."/>
            <person name="Nouioui I."/>
            <person name="Goodfellow M."/>
        </authorList>
    </citation>
    <scope>NUCLEOTIDE SEQUENCE</scope>
    <source>
        <strain evidence="9">CSCA 57</strain>
    </source>
</reference>
<evidence type="ECO:0000256" key="3">
    <source>
        <dbReference type="ARBA" id="ARBA00022475"/>
    </source>
</evidence>
<keyword evidence="4 7" id="KW-0812">Transmembrane</keyword>
<dbReference type="Pfam" id="PF00528">
    <property type="entry name" value="BPD_transp_1"/>
    <property type="match status" value="1"/>
</dbReference>
<evidence type="ECO:0000256" key="1">
    <source>
        <dbReference type="ARBA" id="ARBA00004651"/>
    </source>
</evidence>
<dbReference type="GO" id="GO:0005886">
    <property type="term" value="C:plasma membrane"/>
    <property type="evidence" value="ECO:0007669"/>
    <property type="project" value="UniProtKB-SubCell"/>
</dbReference>
<feature type="transmembrane region" description="Helical" evidence="7">
    <location>
        <begin position="125"/>
        <end position="145"/>
    </location>
</feature>
<feature type="transmembrane region" description="Helical" evidence="7">
    <location>
        <begin position="89"/>
        <end position="113"/>
    </location>
</feature>
<dbReference type="PANTHER" id="PTHR43744">
    <property type="entry name" value="ABC TRANSPORTER PERMEASE PROTEIN MG189-RELATED-RELATED"/>
    <property type="match status" value="1"/>
</dbReference>
<dbReference type="RefSeq" id="WP_212526628.1">
    <property type="nucleotide sequence ID" value="NZ_JAGSOG010000006.1"/>
</dbReference>
<keyword evidence="2 7" id="KW-0813">Transport</keyword>
<dbReference type="AlphaFoldDB" id="A0A941IRA3"/>
<sequence length="294" mass="31503">MAATVSPDSLAARPARARRPLGKRLRTIGFHTGASALSLLWFLPIALILVISFRSTDDVLGNGLNALPHSFAPDNYSAAWSGGGMQQALINSAIVSVPAVALTLLLASMAAFALSRYKIPLRRTLILVMLGGNLLPPQILLVPVAKLSQVFGLYDSLPTLIAVEVGFGLGFYVFVLQGFMRTIPAEIQQAALLDGAGAFQIYWRIVLPLTRPALAALGALSFTWVFNDLLWPITVLITQSKMPVTPALLSLQGQYVSYWNVIAAGSVIAAIPTVAVFLRFQRHFIAGLNLGAVK</sequence>
<evidence type="ECO:0000259" key="8">
    <source>
        <dbReference type="PROSITE" id="PS50928"/>
    </source>
</evidence>
<dbReference type="Gene3D" id="1.10.3720.10">
    <property type="entry name" value="MetI-like"/>
    <property type="match status" value="1"/>
</dbReference>
<comment type="subcellular location">
    <subcellularLocation>
        <location evidence="1 7">Cell membrane</location>
        <topology evidence="1 7">Multi-pass membrane protein</topology>
    </subcellularLocation>
</comment>
<evidence type="ECO:0000256" key="6">
    <source>
        <dbReference type="ARBA" id="ARBA00023136"/>
    </source>
</evidence>
<comment type="caution">
    <text evidence="9">The sequence shown here is derived from an EMBL/GenBank/DDBJ whole genome shotgun (WGS) entry which is preliminary data.</text>
</comment>
<keyword evidence="10" id="KW-1185">Reference proteome</keyword>
<feature type="transmembrane region" description="Helical" evidence="7">
    <location>
        <begin position="157"/>
        <end position="176"/>
    </location>
</feature>
<protein>
    <submittedName>
        <fullName evidence="9">Carbohydrate ABC transporter permease</fullName>
    </submittedName>
</protein>
<dbReference type="SUPFAM" id="SSF161098">
    <property type="entry name" value="MetI-like"/>
    <property type="match status" value="1"/>
</dbReference>
<dbReference type="InterPro" id="IPR035906">
    <property type="entry name" value="MetI-like_sf"/>
</dbReference>
<proteinExistence type="inferred from homology"/>
<organism evidence="9 10">
    <name type="scientific">Actinospica durhamensis</name>
    <dbReference type="NCBI Taxonomy" id="1508375"/>
    <lineage>
        <taxon>Bacteria</taxon>
        <taxon>Bacillati</taxon>
        <taxon>Actinomycetota</taxon>
        <taxon>Actinomycetes</taxon>
        <taxon>Catenulisporales</taxon>
        <taxon>Actinospicaceae</taxon>
        <taxon>Actinospica</taxon>
    </lineage>
</organism>
<dbReference type="Proteomes" id="UP000675781">
    <property type="component" value="Unassembled WGS sequence"/>
</dbReference>
<dbReference type="InterPro" id="IPR000515">
    <property type="entry name" value="MetI-like"/>
</dbReference>
<evidence type="ECO:0000256" key="5">
    <source>
        <dbReference type="ARBA" id="ARBA00022989"/>
    </source>
</evidence>
<dbReference type="GO" id="GO:0055085">
    <property type="term" value="P:transmembrane transport"/>
    <property type="evidence" value="ECO:0007669"/>
    <property type="project" value="InterPro"/>
</dbReference>
<name>A0A941IRA3_9ACTN</name>
<feature type="transmembrane region" description="Helical" evidence="7">
    <location>
        <begin position="257"/>
        <end position="278"/>
    </location>
</feature>
<evidence type="ECO:0000256" key="7">
    <source>
        <dbReference type="RuleBase" id="RU363032"/>
    </source>
</evidence>
<accession>A0A941IRA3</accession>
<dbReference type="EMBL" id="JAGSOG010000006">
    <property type="protein sequence ID" value="MBR7832091.1"/>
    <property type="molecule type" value="Genomic_DNA"/>
</dbReference>
<evidence type="ECO:0000313" key="10">
    <source>
        <dbReference type="Proteomes" id="UP000675781"/>
    </source>
</evidence>
<keyword evidence="3" id="KW-1003">Cell membrane</keyword>
<dbReference type="PROSITE" id="PS50928">
    <property type="entry name" value="ABC_TM1"/>
    <property type="match status" value="1"/>
</dbReference>
<comment type="similarity">
    <text evidence="7">Belongs to the binding-protein-dependent transport system permease family.</text>
</comment>
<gene>
    <name evidence="9" type="ORF">KDL01_02405</name>
</gene>